<name>A0A075GUY1_9EURY</name>
<dbReference type="AlphaFoldDB" id="A0A075GUY1"/>
<dbReference type="EMBL" id="KF900780">
    <property type="protein sequence ID" value="AIF06760.1"/>
    <property type="molecule type" value="Genomic_DNA"/>
</dbReference>
<proteinExistence type="predicted"/>
<organism evidence="1">
    <name type="scientific">uncultured marine group II/III euryarchaeote KM3_195_B08</name>
    <dbReference type="NCBI Taxonomy" id="1457970"/>
    <lineage>
        <taxon>Archaea</taxon>
        <taxon>Methanobacteriati</taxon>
        <taxon>Methanobacteriota</taxon>
        <taxon>environmental samples</taxon>
    </lineage>
</organism>
<protein>
    <submittedName>
        <fullName evidence="1">Uncharacterized protein</fullName>
    </submittedName>
</protein>
<accession>A0A075GUY1</accession>
<sequence length="93" mass="10390">MNDTLDELLDVCTSSGSYQLNLQRKLNLKEIEKKVSKFGEIIASTPVVLLVKAYGGGISIYQTGKIVFKDLEKSDVKKYCVKFLEAIGEKNED</sequence>
<evidence type="ECO:0000313" key="1">
    <source>
        <dbReference type="EMBL" id="AIF06760.1"/>
    </source>
</evidence>
<reference evidence="1" key="1">
    <citation type="journal article" date="2014" name="Genome Biol. Evol.">
        <title>Pangenome evidence for extensive interdomain horizontal transfer affecting lineage core and shell genes in uncultured planktonic thaumarchaeota and euryarchaeota.</title>
        <authorList>
            <person name="Deschamps P."/>
            <person name="Zivanovic Y."/>
            <person name="Moreira D."/>
            <person name="Rodriguez-Valera F."/>
            <person name="Lopez-Garcia P."/>
        </authorList>
    </citation>
    <scope>NUCLEOTIDE SEQUENCE</scope>
</reference>